<feature type="transmembrane region" description="Helical" evidence="3">
    <location>
        <begin position="53"/>
        <end position="73"/>
    </location>
</feature>
<evidence type="ECO:0000313" key="4">
    <source>
        <dbReference type="EMBL" id="PTU21749.1"/>
    </source>
</evidence>
<dbReference type="AlphaFoldDB" id="A0A2T5LZP2"/>
<dbReference type="Pfam" id="PF00106">
    <property type="entry name" value="adh_short"/>
    <property type="match status" value="1"/>
</dbReference>
<feature type="transmembrane region" description="Helical" evidence="3">
    <location>
        <begin position="208"/>
        <end position="225"/>
    </location>
</feature>
<dbReference type="GO" id="GO:0044550">
    <property type="term" value="P:secondary metabolite biosynthetic process"/>
    <property type="evidence" value="ECO:0007669"/>
    <property type="project" value="UniProtKB-ARBA"/>
</dbReference>
<dbReference type="PANTHER" id="PTHR42760">
    <property type="entry name" value="SHORT-CHAIN DEHYDROGENASES/REDUCTASES FAMILY MEMBER"/>
    <property type="match status" value="1"/>
</dbReference>
<dbReference type="SUPFAM" id="SSF51735">
    <property type="entry name" value="NAD(P)-binding Rossmann-fold domains"/>
    <property type="match status" value="1"/>
</dbReference>
<dbReference type="GO" id="GO:0016616">
    <property type="term" value="F:oxidoreductase activity, acting on the CH-OH group of donors, NAD or NADP as acceptor"/>
    <property type="evidence" value="ECO:0007669"/>
    <property type="project" value="TreeGrafter"/>
</dbReference>
<feature type="transmembrane region" description="Helical" evidence="3">
    <location>
        <begin position="167"/>
        <end position="188"/>
    </location>
</feature>
<dbReference type="InterPro" id="IPR002347">
    <property type="entry name" value="SDR_fam"/>
</dbReference>
<comment type="similarity">
    <text evidence="1">Belongs to the short-chain dehydrogenases/reductases (SDR) family.</text>
</comment>
<reference evidence="4 5" key="1">
    <citation type="journal article" date="2018" name="Proc. Natl. Acad. Sci. U.S.A.">
        <title>Linking secondary metabolites to gene clusters through genome sequencing of six diverse Aspergillus species.</title>
        <authorList>
            <person name="Kaerboelling I."/>
            <person name="Vesth T.C."/>
            <person name="Frisvad J.C."/>
            <person name="Nybo J.L."/>
            <person name="Theobald S."/>
            <person name="Kuo A."/>
            <person name="Bowyer P."/>
            <person name="Matsuda Y."/>
            <person name="Mondo S."/>
            <person name="Lyhne E.K."/>
            <person name="Kogle M.E."/>
            <person name="Clum A."/>
            <person name="Lipzen A."/>
            <person name="Salamov A."/>
            <person name="Ngan C.Y."/>
            <person name="Daum C."/>
            <person name="Chiniquy J."/>
            <person name="Barry K."/>
            <person name="LaButti K."/>
            <person name="Haridas S."/>
            <person name="Simmons B.A."/>
            <person name="Magnuson J.K."/>
            <person name="Mortensen U.H."/>
            <person name="Larsen T.O."/>
            <person name="Grigoriev I.V."/>
            <person name="Baker S.E."/>
            <person name="Andersen M.R."/>
        </authorList>
    </citation>
    <scope>NUCLEOTIDE SEQUENCE [LARGE SCALE GENOMIC DNA]</scope>
    <source>
        <strain evidence="4 5">IBT 24754</strain>
    </source>
</reference>
<keyword evidence="3" id="KW-1133">Transmembrane helix</keyword>
<name>A0A2T5LZP2_9EURO</name>
<accession>A0A2T5LZP2</accession>
<dbReference type="InterPro" id="IPR036291">
    <property type="entry name" value="NAD(P)-bd_dom_sf"/>
</dbReference>
<dbReference type="EMBL" id="MSFN02000003">
    <property type="protein sequence ID" value="PTU21749.1"/>
    <property type="molecule type" value="Genomic_DNA"/>
</dbReference>
<sequence>MNFPLLLQFYFRGLALAATLLLWGLSAWNGTVKALILAVYHGRLADDTPLQTTYTGIPPIDLPIALLVAFFFYGTNGSVPGYQLFLLDAYSTLQSAFIWLYVESFRQCDEKPRWIARPVIFGLLWQGFGAAISLPLYYALHLSWLLKAPQRATSTVDPRGARVIPMGYLLGAFFPAVLGMLPTWTGAASSRLAAGNHQRILAAWQPDPLWVSWIIQLALLGYDRLSRRSSSRQQNSRTSSRWVRGAYLLAAISSASGHVYTMITAGFDPQLRLWEIGSPIVSGERGDRAGGNRLIGTRHKRSRAGAIEGGTCSFKNAPVYHGNTCSPAKWSFFKRNSASQIMSSVTGKVIAITGAASGIGLATARLLAQQGAFLSLADINEARLEEAAAALRQQFYPSITSNGGMDPVLTTVVDVRSAQACNDWVQRTVNHFSQPLSGAANLAGVFGKSIGQEVGAVRNMTDAEAEFVLDVNCRGTFNCLRAELAHMKTGTTPRGRHGGSIVNAASIAGLMGVEHNGPYVASKHAVVGWTRTAAKEEGKRAIRVNAIAP</sequence>
<protein>
    <submittedName>
        <fullName evidence="4">Uncharacterized protein</fullName>
    </submittedName>
</protein>
<gene>
    <name evidence="4" type="ORF">P175DRAFT_0508671</name>
</gene>
<dbReference type="GO" id="GO:0048038">
    <property type="term" value="F:quinone binding"/>
    <property type="evidence" value="ECO:0007669"/>
    <property type="project" value="TreeGrafter"/>
</dbReference>
<dbReference type="PRINTS" id="PR00081">
    <property type="entry name" value="GDHRDH"/>
</dbReference>
<keyword evidence="3" id="KW-0472">Membrane</keyword>
<keyword evidence="3" id="KW-0812">Transmembrane</keyword>
<dbReference type="RefSeq" id="XP_040753141.1">
    <property type="nucleotide sequence ID" value="XM_040898371.1"/>
</dbReference>
<comment type="caution">
    <text evidence="4">The sequence shown here is derived from an EMBL/GenBank/DDBJ whole genome shotgun (WGS) entry which is preliminary data.</text>
</comment>
<dbReference type="OrthoDB" id="1669814at2759"/>
<dbReference type="InterPro" id="IPR020904">
    <property type="entry name" value="Sc_DH/Rdtase_CS"/>
</dbReference>
<dbReference type="GeneID" id="63815253"/>
<dbReference type="VEuPathDB" id="FungiDB:P175DRAFT_0508671"/>
<keyword evidence="2" id="KW-0521">NADP</keyword>
<feature type="transmembrane region" description="Helical" evidence="3">
    <location>
        <begin position="122"/>
        <end position="146"/>
    </location>
</feature>
<dbReference type="PROSITE" id="PS00061">
    <property type="entry name" value="ADH_SHORT"/>
    <property type="match status" value="1"/>
</dbReference>
<evidence type="ECO:0000256" key="2">
    <source>
        <dbReference type="ARBA" id="ARBA00022857"/>
    </source>
</evidence>
<evidence type="ECO:0000256" key="1">
    <source>
        <dbReference type="ARBA" id="ARBA00006484"/>
    </source>
</evidence>
<dbReference type="Gene3D" id="3.40.50.720">
    <property type="entry name" value="NAD(P)-binding Rossmann-like Domain"/>
    <property type="match status" value="1"/>
</dbReference>
<organism evidence="4 5">
    <name type="scientific">Aspergillus ochraceoroseus IBT 24754</name>
    <dbReference type="NCBI Taxonomy" id="1392256"/>
    <lineage>
        <taxon>Eukaryota</taxon>
        <taxon>Fungi</taxon>
        <taxon>Dikarya</taxon>
        <taxon>Ascomycota</taxon>
        <taxon>Pezizomycotina</taxon>
        <taxon>Eurotiomycetes</taxon>
        <taxon>Eurotiomycetidae</taxon>
        <taxon>Eurotiales</taxon>
        <taxon>Aspergillaceae</taxon>
        <taxon>Aspergillus</taxon>
        <taxon>Aspergillus subgen. Nidulantes</taxon>
    </lineage>
</organism>
<dbReference type="GO" id="GO:0006633">
    <property type="term" value="P:fatty acid biosynthetic process"/>
    <property type="evidence" value="ECO:0007669"/>
    <property type="project" value="TreeGrafter"/>
</dbReference>
<dbReference type="PANTHER" id="PTHR42760:SF45">
    <property type="entry name" value="SHORT CHAIN DEHYDROGENASE_REDUCTASE FAMILY PROTEIN, PUTATIVE (AFU_ORTHOLOGUE AFUA_3G09150)-RELATED"/>
    <property type="match status" value="1"/>
</dbReference>
<evidence type="ECO:0000256" key="3">
    <source>
        <dbReference type="SAM" id="Phobius"/>
    </source>
</evidence>
<feature type="transmembrane region" description="Helical" evidence="3">
    <location>
        <begin position="246"/>
        <end position="267"/>
    </location>
</feature>
<dbReference type="CDD" id="cd05233">
    <property type="entry name" value="SDR_c"/>
    <property type="match status" value="1"/>
</dbReference>
<dbReference type="Proteomes" id="UP000244073">
    <property type="component" value="Unassembled WGS sequence"/>
</dbReference>
<proteinExistence type="inferred from homology"/>
<evidence type="ECO:0000313" key="5">
    <source>
        <dbReference type="Proteomes" id="UP000244073"/>
    </source>
</evidence>